<dbReference type="Pfam" id="PF13492">
    <property type="entry name" value="GAF_3"/>
    <property type="match status" value="1"/>
</dbReference>
<keyword evidence="3" id="KW-0804">Transcription</keyword>
<dbReference type="Pfam" id="PF00196">
    <property type="entry name" value="GerE"/>
    <property type="match status" value="1"/>
</dbReference>
<dbReference type="CDD" id="cd06170">
    <property type="entry name" value="LuxR_C_like"/>
    <property type="match status" value="1"/>
</dbReference>
<dbReference type="InterPro" id="IPR000792">
    <property type="entry name" value="Tscrpt_reg_LuxR_C"/>
</dbReference>
<dbReference type="SUPFAM" id="SSF46894">
    <property type="entry name" value="C-terminal effector domain of the bipartite response regulators"/>
    <property type="match status" value="1"/>
</dbReference>
<gene>
    <name evidence="5" type="ORF">AO501_05150</name>
</gene>
<dbReference type="PANTHER" id="PTHR44688">
    <property type="entry name" value="DNA-BINDING TRANSCRIPTIONAL ACTIVATOR DEVR_DOSR"/>
    <property type="match status" value="1"/>
</dbReference>
<evidence type="ECO:0000256" key="1">
    <source>
        <dbReference type="ARBA" id="ARBA00023015"/>
    </source>
</evidence>
<accession>A0A0Q2MMT9</accession>
<dbReference type="AlphaFoldDB" id="A0A0Q2MMT9"/>
<dbReference type="PROSITE" id="PS50043">
    <property type="entry name" value="HTH_LUXR_2"/>
    <property type="match status" value="1"/>
</dbReference>
<dbReference type="RefSeq" id="WP_055575775.1">
    <property type="nucleotide sequence ID" value="NZ_LKTM01000001.1"/>
</dbReference>
<dbReference type="PROSITE" id="PS00622">
    <property type="entry name" value="HTH_LUXR_1"/>
    <property type="match status" value="1"/>
</dbReference>
<dbReference type="InterPro" id="IPR036388">
    <property type="entry name" value="WH-like_DNA-bd_sf"/>
</dbReference>
<keyword evidence="2" id="KW-0238">DNA-binding</keyword>
<dbReference type="OrthoDB" id="161302at2"/>
<dbReference type="InterPro" id="IPR003018">
    <property type="entry name" value="GAF"/>
</dbReference>
<evidence type="ECO:0000256" key="3">
    <source>
        <dbReference type="ARBA" id="ARBA00023163"/>
    </source>
</evidence>
<dbReference type="Gene3D" id="1.10.10.10">
    <property type="entry name" value="Winged helix-like DNA-binding domain superfamily/Winged helix DNA-binding domain"/>
    <property type="match status" value="1"/>
</dbReference>
<comment type="caution">
    <text evidence="5">The sequence shown here is derived from an EMBL/GenBank/DDBJ whole genome shotgun (WGS) entry which is preliminary data.</text>
</comment>
<name>A0A0Q2MMT9_MYCGO</name>
<dbReference type="PANTHER" id="PTHR44688:SF16">
    <property type="entry name" value="DNA-BINDING TRANSCRIPTIONAL ACTIVATOR DEVR_DOSR"/>
    <property type="match status" value="1"/>
</dbReference>
<dbReference type="InterPro" id="IPR016032">
    <property type="entry name" value="Sig_transdc_resp-reg_C-effctor"/>
</dbReference>
<evidence type="ECO:0000256" key="2">
    <source>
        <dbReference type="ARBA" id="ARBA00023125"/>
    </source>
</evidence>
<feature type="domain" description="HTH luxR-type" evidence="4">
    <location>
        <begin position="286"/>
        <end position="351"/>
    </location>
</feature>
<dbReference type="SUPFAM" id="SSF55781">
    <property type="entry name" value="GAF domain-like"/>
    <property type="match status" value="1"/>
</dbReference>
<organism evidence="5 6">
    <name type="scientific">Mycobacterium gordonae</name>
    <dbReference type="NCBI Taxonomy" id="1778"/>
    <lineage>
        <taxon>Bacteria</taxon>
        <taxon>Bacillati</taxon>
        <taxon>Actinomycetota</taxon>
        <taxon>Actinomycetes</taxon>
        <taxon>Mycobacteriales</taxon>
        <taxon>Mycobacteriaceae</taxon>
        <taxon>Mycobacterium</taxon>
    </lineage>
</organism>
<evidence type="ECO:0000313" key="6">
    <source>
        <dbReference type="Proteomes" id="UP000051677"/>
    </source>
</evidence>
<dbReference type="SMART" id="SM00421">
    <property type="entry name" value="HTH_LUXR"/>
    <property type="match status" value="1"/>
</dbReference>
<dbReference type="GO" id="GO:0006355">
    <property type="term" value="P:regulation of DNA-templated transcription"/>
    <property type="evidence" value="ECO:0007669"/>
    <property type="project" value="InterPro"/>
</dbReference>
<protein>
    <submittedName>
        <fullName evidence="5">LuxR family transcriptional regulator</fullName>
    </submittedName>
</protein>
<dbReference type="Gene3D" id="3.30.450.40">
    <property type="match status" value="1"/>
</dbReference>
<dbReference type="PRINTS" id="PR00038">
    <property type="entry name" value="HTHLUXR"/>
</dbReference>
<proteinExistence type="predicted"/>
<dbReference type="Proteomes" id="UP000051677">
    <property type="component" value="Unassembled WGS sequence"/>
</dbReference>
<keyword evidence="1" id="KW-0805">Transcription regulation</keyword>
<sequence>MNARAIVARLNELDGRLCGAFGVSRSDDATTLDEAITMAAATTERLVTREGGVGDCAESPIGCLHLTEFLQAQVEARQMKAGESVDLVRSLTAGVRRMKKAGSLQGLGRQACTELCEVLGFDSAMLSFVEDDGFVVEESDHGLGGPTVIPRRECAAERACIRLLNTTGTDDAEMPGSPGYRELLGSVHYLVAPVISKTRVVALIHVARRGAGAVAAADVDVLDAFASAYSLLHERMLNTERVQQQRNSIARAAARLTEEADRIAAAAISFDVECDDRVESPAMAADSLLTATLSHRERQVFERLVLGASNAEIADELVITIETVKTHVKRILRKIGAINRSEAIALYMDDTRSAYRRHSRNR</sequence>
<dbReference type="EMBL" id="LKTM01000001">
    <property type="protein sequence ID" value="KQH81015.1"/>
    <property type="molecule type" value="Genomic_DNA"/>
</dbReference>
<reference evidence="5 6" key="1">
    <citation type="submission" date="2015-10" db="EMBL/GenBank/DDBJ databases">
        <title>Mycobacterium gordonae draft genome assembly.</title>
        <authorList>
            <person name="Ustinova V."/>
            <person name="Smirnova T."/>
            <person name="Blagodatskikh K."/>
            <person name="Varlamov D."/>
            <person name="Larionova E."/>
            <person name="Chernousova L."/>
        </authorList>
    </citation>
    <scope>NUCLEOTIDE SEQUENCE [LARGE SCALE GENOMIC DNA]</scope>
    <source>
        <strain evidence="5 6">CTRI 14-8773</strain>
    </source>
</reference>
<evidence type="ECO:0000313" key="5">
    <source>
        <dbReference type="EMBL" id="KQH81015.1"/>
    </source>
</evidence>
<dbReference type="InterPro" id="IPR029016">
    <property type="entry name" value="GAF-like_dom_sf"/>
</dbReference>
<evidence type="ECO:0000259" key="4">
    <source>
        <dbReference type="PROSITE" id="PS50043"/>
    </source>
</evidence>
<dbReference type="GO" id="GO:0003677">
    <property type="term" value="F:DNA binding"/>
    <property type="evidence" value="ECO:0007669"/>
    <property type="project" value="UniProtKB-KW"/>
</dbReference>